<dbReference type="Proteomes" id="UP000611762">
    <property type="component" value="Unassembled WGS sequence"/>
</dbReference>
<keyword evidence="2" id="KW-1185">Reference proteome</keyword>
<dbReference type="AlphaFoldDB" id="A0A926HYA1"/>
<dbReference type="RefSeq" id="WP_249311313.1">
    <property type="nucleotide sequence ID" value="NZ_JACRSU010000001.1"/>
</dbReference>
<reference evidence="1" key="1">
    <citation type="submission" date="2020-08" db="EMBL/GenBank/DDBJ databases">
        <title>Genome public.</title>
        <authorList>
            <person name="Liu C."/>
            <person name="Sun Q."/>
        </authorList>
    </citation>
    <scope>NUCLEOTIDE SEQUENCE</scope>
    <source>
        <strain evidence="1">H8</strain>
    </source>
</reference>
<organism evidence="1 2">
    <name type="scientific">Congzhengia minquanensis</name>
    <dbReference type="NCBI Taxonomy" id="2763657"/>
    <lineage>
        <taxon>Bacteria</taxon>
        <taxon>Bacillati</taxon>
        <taxon>Bacillota</taxon>
        <taxon>Clostridia</taxon>
        <taxon>Eubacteriales</taxon>
        <taxon>Oscillospiraceae</taxon>
        <taxon>Congzhengia</taxon>
    </lineage>
</organism>
<name>A0A926HYA1_9FIRM</name>
<evidence type="ECO:0000313" key="1">
    <source>
        <dbReference type="EMBL" id="MBC8540198.1"/>
    </source>
</evidence>
<dbReference type="EMBL" id="JACRSU010000001">
    <property type="protein sequence ID" value="MBC8540198.1"/>
    <property type="molecule type" value="Genomic_DNA"/>
</dbReference>
<protein>
    <submittedName>
        <fullName evidence="1">Uncharacterized protein</fullName>
    </submittedName>
</protein>
<accession>A0A926HYA1</accession>
<gene>
    <name evidence="1" type="ORF">H8698_04320</name>
</gene>
<sequence length="135" mass="15399">MAIDWVKIKNEYVTTNIGQRELARKNGVSPRQVAYRSKREGWFALKQQSLLNDCRQAAHQQVQEDGRTVEIRLLADKLCEKTNLAIDNLKDGEIDTQRLRQLVQSVKDLKELVKTDGTSCDTGRLETLVKGLCEL</sequence>
<proteinExistence type="predicted"/>
<comment type="caution">
    <text evidence="1">The sequence shown here is derived from an EMBL/GenBank/DDBJ whole genome shotgun (WGS) entry which is preliminary data.</text>
</comment>
<evidence type="ECO:0000313" key="2">
    <source>
        <dbReference type="Proteomes" id="UP000611762"/>
    </source>
</evidence>